<evidence type="ECO:0000313" key="2">
    <source>
        <dbReference type="EMBL" id="OZJ02486.1"/>
    </source>
</evidence>
<dbReference type="Proteomes" id="UP000242875">
    <property type="component" value="Unassembled WGS sequence"/>
</dbReference>
<evidence type="ECO:0000256" key="1">
    <source>
        <dbReference type="SAM" id="MobiDB-lite"/>
    </source>
</evidence>
<feature type="region of interest" description="Disordered" evidence="1">
    <location>
        <begin position="357"/>
        <end position="377"/>
    </location>
</feature>
<gene>
    <name evidence="2" type="ORF">BZG36_04360</name>
</gene>
<evidence type="ECO:0000313" key="3">
    <source>
        <dbReference type="Proteomes" id="UP000242875"/>
    </source>
</evidence>
<reference evidence="2 3" key="1">
    <citation type="journal article" date="2017" name="Mycologia">
        <title>Bifiguratus adelaidae, gen. et sp. nov., a new member of Mucoromycotina in endophytic and soil-dwelling habitats.</title>
        <authorList>
            <person name="Torres-Cruz T.J."/>
            <person name="Billingsley Tobias T.L."/>
            <person name="Almatruk M."/>
            <person name="Hesse C."/>
            <person name="Kuske C.R."/>
            <person name="Desiro A."/>
            <person name="Benucci G.M."/>
            <person name="Bonito G."/>
            <person name="Stajich J.E."/>
            <person name="Dunlap C."/>
            <person name="Arnold A.E."/>
            <person name="Porras-Alfaro A."/>
        </authorList>
    </citation>
    <scope>NUCLEOTIDE SEQUENCE [LARGE SCALE GENOMIC DNA]</scope>
    <source>
        <strain evidence="2 3">AZ0501</strain>
    </source>
</reference>
<feature type="compositionally biased region" description="Polar residues" evidence="1">
    <location>
        <begin position="361"/>
        <end position="374"/>
    </location>
</feature>
<feature type="region of interest" description="Disordered" evidence="1">
    <location>
        <begin position="139"/>
        <end position="174"/>
    </location>
</feature>
<dbReference type="AlphaFoldDB" id="A0A261XVU0"/>
<feature type="compositionally biased region" description="Polar residues" evidence="1">
    <location>
        <begin position="265"/>
        <end position="278"/>
    </location>
</feature>
<feature type="region of interest" description="Disordered" evidence="1">
    <location>
        <begin position="294"/>
        <end position="341"/>
    </location>
</feature>
<keyword evidence="3" id="KW-1185">Reference proteome</keyword>
<sequence>MKIVRSHVSTPPLQTALLFRDPFETPQHSHAPASVPNAPIAPHRQRSRVEHRAASVSPDIVTKRRVDTLDNPFATIDASTDITNHHGFLAELRRSPSPNSPQMEQCTPPPSFMSHVYHGLPNPQRGDSDYFVRNRSPLENKARTHNWSPSPSPPLSPTPRLQSLSTMPTSRTHNSSRVNLRQWCDNLPGTVTDYLQMYKERHFRHTNANTQPMQHSISDWNGRYYTKSNPESFRPNSDAKSSFSMEAVSESNFGYQDEHIESRTRLSPTSRLPSPWTSQTDAFEPLYPHFDEWYPSVDTPRTPRQGSLRASKSVRTDQTSRPHHHVTPLTPPSTNDTRLPASHTIRHRRKIPLDTHDCEHSTQASHSSHTYATRSKTRKAQEYLVEFQ</sequence>
<dbReference type="EMBL" id="MVBO01000148">
    <property type="protein sequence ID" value="OZJ02486.1"/>
    <property type="molecule type" value="Genomic_DNA"/>
</dbReference>
<name>A0A261XVU0_9FUNG</name>
<accession>A0A261XVU0</accession>
<organism evidence="2 3">
    <name type="scientific">Bifiguratus adelaidae</name>
    <dbReference type="NCBI Taxonomy" id="1938954"/>
    <lineage>
        <taxon>Eukaryota</taxon>
        <taxon>Fungi</taxon>
        <taxon>Fungi incertae sedis</taxon>
        <taxon>Mucoromycota</taxon>
        <taxon>Mucoromycotina</taxon>
        <taxon>Endogonomycetes</taxon>
        <taxon>Endogonales</taxon>
        <taxon>Endogonales incertae sedis</taxon>
        <taxon>Bifiguratus</taxon>
    </lineage>
</organism>
<proteinExistence type="predicted"/>
<comment type="caution">
    <text evidence="2">The sequence shown here is derived from an EMBL/GenBank/DDBJ whole genome shotgun (WGS) entry which is preliminary data.</text>
</comment>
<protein>
    <submittedName>
        <fullName evidence="2">Uncharacterized protein</fullName>
    </submittedName>
</protein>
<feature type="region of interest" description="Disordered" evidence="1">
    <location>
        <begin position="254"/>
        <end position="278"/>
    </location>
</feature>